<dbReference type="InterPro" id="IPR001138">
    <property type="entry name" value="Zn2Cys6_DnaBD"/>
</dbReference>
<accession>A0A420YAL8</accession>
<evidence type="ECO:0000256" key="2">
    <source>
        <dbReference type="SAM" id="MobiDB-lite"/>
    </source>
</evidence>
<gene>
    <name evidence="4" type="ORF">DL546_005350</name>
</gene>
<dbReference type="Proteomes" id="UP000275385">
    <property type="component" value="Unassembled WGS sequence"/>
</dbReference>
<feature type="region of interest" description="Disordered" evidence="2">
    <location>
        <begin position="239"/>
        <end position="264"/>
    </location>
</feature>
<dbReference type="CDD" id="cd00067">
    <property type="entry name" value="GAL4"/>
    <property type="match status" value="1"/>
</dbReference>
<dbReference type="SUPFAM" id="SSF57701">
    <property type="entry name" value="Zn2/Cys6 DNA-binding domain"/>
    <property type="match status" value="1"/>
</dbReference>
<dbReference type="PANTHER" id="PTHR47657">
    <property type="entry name" value="STEROL REGULATORY ELEMENT-BINDING PROTEIN ECM22"/>
    <property type="match status" value="1"/>
</dbReference>
<evidence type="ECO:0000256" key="1">
    <source>
        <dbReference type="ARBA" id="ARBA00023242"/>
    </source>
</evidence>
<dbReference type="InterPro" id="IPR036864">
    <property type="entry name" value="Zn2-C6_fun-type_DNA-bd_sf"/>
</dbReference>
<dbReference type="STRING" id="177199.A0A420YAL8"/>
<dbReference type="PROSITE" id="PS00463">
    <property type="entry name" value="ZN2_CY6_FUNGAL_1"/>
    <property type="match status" value="1"/>
</dbReference>
<dbReference type="InterPro" id="IPR052400">
    <property type="entry name" value="Zn2-C6_fungal_TF"/>
</dbReference>
<dbReference type="GO" id="GO:0000981">
    <property type="term" value="F:DNA-binding transcription factor activity, RNA polymerase II-specific"/>
    <property type="evidence" value="ECO:0007669"/>
    <property type="project" value="InterPro"/>
</dbReference>
<keyword evidence="5" id="KW-1185">Reference proteome</keyword>
<evidence type="ECO:0000313" key="4">
    <source>
        <dbReference type="EMBL" id="RKU44941.1"/>
    </source>
</evidence>
<feature type="domain" description="Zn(2)-C6 fungal-type" evidence="3">
    <location>
        <begin position="19"/>
        <end position="49"/>
    </location>
</feature>
<evidence type="ECO:0000259" key="3">
    <source>
        <dbReference type="PROSITE" id="PS50048"/>
    </source>
</evidence>
<dbReference type="SMART" id="SM00066">
    <property type="entry name" value="GAL4"/>
    <property type="match status" value="1"/>
</dbReference>
<dbReference type="OrthoDB" id="1924260at2759"/>
<reference evidence="4 5" key="1">
    <citation type="submission" date="2018-08" db="EMBL/GenBank/DDBJ databases">
        <title>Draft genome of the lignicolous fungus Coniochaeta pulveracea.</title>
        <authorList>
            <person name="Borstlap C.J."/>
            <person name="De Witt R.N."/>
            <person name="Botha A."/>
            <person name="Volschenk H."/>
        </authorList>
    </citation>
    <scope>NUCLEOTIDE SEQUENCE [LARGE SCALE GENOMIC DNA]</scope>
    <source>
        <strain evidence="4 5">CAB683</strain>
    </source>
</reference>
<dbReference type="Gene3D" id="4.10.240.10">
    <property type="entry name" value="Zn(2)-C6 fungal-type DNA-binding domain"/>
    <property type="match status" value="1"/>
</dbReference>
<dbReference type="Pfam" id="PF11951">
    <property type="entry name" value="Fungal_trans_2"/>
    <property type="match status" value="1"/>
</dbReference>
<evidence type="ECO:0000313" key="5">
    <source>
        <dbReference type="Proteomes" id="UP000275385"/>
    </source>
</evidence>
<sequence>MAGPGGGPPRRSHTKSRKGCETCKKRHIRCDETFPQCRNCTKHKQRCPYQDVPEERPASAEMAQLGWTADIIADINQWKETTIFPFPIFPFPDHNRLTEVEMRLIHHVASISYELTAMDANCFTLWTHQIPTIIKIGATHRFVLDALLAFSAMHLSFMYACPLVGNMAYEHRGEALKGLHKAINTFSQETSDAILAASLVLSWQATDWPSWTQLMQGTSAVIKEMDPWKHTSQFGDFIRDHSTCPPAPPSPRPDHRPSQPSPEDMEVLDRTYHQLQKVEAHMKHIGLDSKVLGQFAELIAFVKGARKVGSSVVQQFDRLQPFRQWVFWLPVLYLQQTQGESPSALVVIAHYYTVALLMERLFPEIGAAYFGSLAAGPVEEIARRIHAFNISGSMSPEDLQTPVDLMQFPLRMVDEFRYRMGWNQPGGGPPSDSPRFPEFNTSDLYLPGTNVHSPSPMSMPPATTSSYIMYGEGSTPAFSYSTENLSMMTGATTGPNNAISPLVLSSPFTNAQYLNIPSPAYAAYSPASSTFADLSETGSTIYASDNDTPYGFSEQEDFQPYDTMGFSANNNPMLGGSNSYGVGFVFPNQNTVWA</sequence>
<dbReference type="GO" id="GO:0008270">
    <property type="term" value="F:zinc ion binding"/>
    <property type="evidence" value="ECO:0007669"/>
    <property type="project" value="InterPro"/>
</dbReference>
<dbReference type="PANTHER" id="PTHR47657:SF12">
    <property type="entry name" value="ZN(II)2CYS6 TRANSCRIPTION FACTOR (EUROFUNG)"/>
    <property type="match status" value="1"/>
</dbReference>
<dbReference type="InterPro" id="IPR021858">
    <property type="entry name" value="Fun_TF"/>
</dbReference>
<dbReference type="EMBL" id="QVQW01000025">
    <property type="protein sequence ID" value="RKU44941.1"/>
    <property type="molecule type" value="Genomic_DNA"/>
</dbReference>
<organism evidence="4 5">
    <name type="scientific">Coniochaeta pulveracea</name>
    <dbReference type="NCBI Taxonomy" id="177199"/>
    <lineage>
        <taxon>Eukaryota</taxon>
        <taxon>Fungi</taxon>
        <taxon>Dikarya</taxon>
        <taxon>Ascomycota</taxon>
        <taxon>Pezizomycotina</taxon>
        <taxon>Sordariomycetes</taxon>
        <taxon>Sordariomycetidae</taxon>
        <taxon>Coniochaetales</taxon>
        <taxon>Coniochaetaceae</taxon>
        <taxon>Coniochaeta</taxon>
    </lineage>
</organism>
<keyword evidence="1" id="KW-0539">Nucleus</keyword>
<dbReference type="PROSITE" id="PS50048">
    <property type="entry name" value="ZN2_CY6_FUNGAL_2"/>
    <property type="match status" value="1"/>
</dbReference>
<proteinExistence type="predicted"/>
<protein>
    <recommendedName>
        <fullName evidence="3">Zn(2)-C6 fungal-type domain-containing protein</fullName>
    </recommendedName>
</protein>
<dbReference type="AlphaFoldDB" id="A0A420YAL8"/>
<name>A0A420YAL8_9PEZI</name>
<dbReference type="Pfam" id="PF00172">
    <property type="entry name" value="Zn_clus"/>
    <property type="match status" value="1"/>
</dbReference>
<comment type="caution">
    <text evidence="4">The sequence shown here is derived from an EMBL/GenBank/DDBJ whole genome shotgun (WGS) entry which is preliminary data.</text>
</comment>